<dbReference type="EMBL" id="GBXM01004498">
    <property type="protein sequence ID" value="JAI04080.1"/>
    <property type="molecule type" value="Transcribed_RNA"/>
</dbReference>
<proteinExistence type="predicted"/>
<name>A0A0E9XN40_ANGAN</name>
<accession>A0A0E9XN40</accession>
<organism evidence="1">
    <name type="scientific">Anguilla anguilla</name>
    <name type="common">European freshwater eel</name>
    <name type="synonym">Muraena anguilla</name>
    <dbReference type="NCBI Taxonomy" id="7936"/>
    <lineage>
        <taxon>Eukaryota</taxon>
        <taxon>Metazoa</taxon>
        <taxon>Chordata</taxon>
        <taxon>Craniata</taxon>
        <taxon>Vertebrata</taxon>
        <taxon>Euteleostomi</taxon>
        <taxon>Actinopterygii</taxon>
        <taxon>Neopterygii</taxon>
        <taxon>Teleostei</taxon>
        <taxon>Anguilliformes</taxon>
        <taxon>Anguillidae</taxon>
        <taxon>Anguilla</taxon>
    </lineage>
</organism>
<reference evidence="1" key="2">
    <citation type="journal article" date="2015" name="Fish Shellfish Immunol.">
        <title>Early steps in the European eel (Anguilla anguilla)-Vibrio vulnificus interaction in the gills: Role of the RtxA13 toxin.</title>
        <authorList>
            <person name="Callol A."/>
            <person name="Pajuelo D."/>
            <person name="Ebbesson L."/>
            <person name="Teles M."/>
            <person name="MacKenzie S."/>
            <person name="Amaro C."/>
        </authorList>
    </citation>
    <scope>NUCLEOTIDE SEQUENCE</scope>
</reference>
<reference evidence="1" key="1">
    <citation type="submission" date="2014-11" db="EMBL/GenBank/DDBJ databases">
        <authorList>
            <person name="Amaro Gonzalez C."/>
        </authorList>
    </citation>
    <scope>NUCLEOTIDE SEQUENCE</scope>
</reference>
<sequence length="45" mass="5291">MEATGLCPFSVYKSHMLLTLRRKVDHFFERVLKIQVRFAASTCIF</sequence>
<evidence type="ECO:0000313" key="1">
    <source>
        <dbReference type="EMBL" id="JAI04080.1"/>
    </source>
</evidence>
<protein>
    <submittedName>
        <fullName evidence="1">Uncharacterized protein</fullName>
    </submittedName>
</protein>
<dbReference type="AlphaFoldDB" id="A0A0E9XN40"/>